<protein>
    <submittedName>
        <fullName evidence="1">Lipoprotein</fullName>
    </submittedName>
</protein>
<keyword evidence="2" id="KW-1185">Reference proteome</keyword>
<dbReference type="RefSeq" id="WP_008915814.1">
    <property type="nucleotide sequence ID" value="NZ_CM001773.1"/>
</dbReference>
<accession>K8WJ83</accession>
<proteinExistence type="predicted"/>
<organism evidence="1 2">
    <name type="scientific">Providencia sneebia DSM 19967</name>
    <dbReference type="NCBI Taxonomy" id="1141660"/>
    <lineage>
        <taxon>Bacteria</taxon>
        <taxon>Pseudomonadati</taxon>
        <taxon>Pseudomonadota</taxon>
        <taxon>Gammaproteobacteria</taxon>
        <taxon>Enterobacterales</taxon>
        <taxon>Morganellaceae</taxon>
        <taxon>Providencia</taxon>
    </lineage>
</organism>
<dbReference type="AlphaFoldDB" id="K8WJ83"/>
<comment type="caution">
    <text evidence="1">The sequence shown here is derived from an EMBL/GenBank/DDBJ whole genome shotgun (WGS) entry which is preliminary data.</text>
</comment>
<reference evidence="1 2" key="1">
    <citation type="journal article" date="2012" name="BMC Genomics">
        <title>Comparative genomics of bacteria in the genus Providencia isolated from wild Drosophila melanogaster.</title>
        <authorList>
            <person name="Galac M.R."/>
            <person name="Lazzaro B.P."/>
        </authorList>
    </citation>
    <scope>NUCLEOTIDE SEQUENCE [LARGE SCALE GENOMIC DNA]</scope>
    <source>
        <strain evidence="1 2">DSM 19967</strain>
    </source>
</reference>
<name>K8WJ83_9GAMM</name>
<dbReference type="InterPro" id="IPR005590">
    <property type="entry name" value="DUF333"/>
</dbReference>
<dbReference type="EMBL" id="AKKN01000009">
    <property type="protein sequence ID" value="EKT56270.1"/>
    <property type="molecule type" value="Genomic_DNA"/>
</dbReference>
<dbReference type="Pfam" id="PF03891">
    <property type="entry name" value="DUF333"/>
    <property type="match status" value="1"/>
</dbReference>
<dbReference type="PATRIC" id="fig|1141660.3.peg.2002"/>
<evidence type="ECO:0000313" key="1">
    <source>
        <dbReference type="EMBL" id="EKT56270.1"/>
    </source>
</evidence>
<gene>
    <name evidence="1" type="ORF">OO7_10032</name>
</gene>
<dbReference type="HOGENOM" id="CLU_155318_2_0_6"/>
<dbReference type="OrthoDB" id="7065744at2"/>
<dbReference type="Proteomes" id="UP000010290">
    <property type="component" value="Chromosome"/>
</dbReference>
<dbReference type="PROSITE" id="PS51257">
    <property type="entry name" value="PROKAR_LIPOPROTEIN"/>
    <property type="match status" value="1"/>
</dbReference>
<evidence type="ECO:0000313" key="2">
    <source>
        <dbReference type="Proteomes" id="UP000010290"/>
    </source>
</evidence>
<keyword evidence="1" id="KW-0449">Lipoprotein</keyword>
<sequence>MNLKISHLLHSTFLGSLGIVAMLILSGCGSSNNTKMTQVNHSASQYAQQLVNLGPGSQEACVSAGGLPTLNLELNGSQTAVCQFANGKRCSADVIRSGACI</sequence>